<feature type="compositionally biased region" description="Basic residues" evidence="1">
    <location>
        <begin position="76"/>
        <end position="94"/>
    </location>
</feature>
<dbReference type="EMBL" id="OC876891">
    <property type="protein sequence ID" value="CAD7639613.1"/>
    <property type="molecule type" value="Genomic_DNA"/>
</dbReference>
<dbReference type="AlphaFoldDB" id="A0A7R9LF14"/>
<feature type="compositionally biased region" description="Basic and acidic residues" evidence="1">
    <location>
        <begin position="384"/>
        <end position="397"/>
    </location>
</feature>
<feature type="compositionally biased region" description="Basic residues" evidence="1">
    <location>
        <begin position="11"/>
        <end position="21"/>
    </location>
</feature>
<protein>
    <submittedName>
        <fullName evidence="2">Uncharacterized protein</fullName>
    </submittedName>
</protein>
<feature type="region of interest" description="Disordered" evidence="1">
    <location>
        <begin position="63"/>
        <end position="145"/>
    </location>
</feature>
<feature type="compositionally biased region" description="Low complexity" evidence="1">
    <location>
        <begin position="37"/>
        <end position="47"/>
    </location>
</feature>
<feature type="region of interest" description="Disordered" evidence="1">
    <location>
        <begin position="364"/>
        <end position="424"/>
    </location>
</feature>
<organism evidence="2">
    <name type="scientific">Medioppia subpectinata</name>
    <dbReference type="NCBI Taxonomy" id="1979941"/>
    <lineage>
        <taxon>Eukaryota</taxon>
        <taxon>Metazoa</taxon>
        <taxon>Ecdysozoa</taxon>
        <taxon>Arthropoda</taxon>
        <taxon>Chelicerata</taxon>
        <taxon>Arachnida</taxon>
        <taxon>Acari</taxon>
        <taxon>Acariformes</taxon>
        <taxon>Sarcoptiformes</taxon>
        <taxon>Oribatida</taxon>
        <taxon>Brachypylina</taxon>
        <taxon>Oppioidea</taxon>
        <taxon>Oppiidae</taxon>
        <taxon>Medioppia</taxon>
    </lineage>
</organism>
<evidence type="ECO:0000313" key="3">
    <source>
        <dbReference type="Proteomes" id="UP000759131"/>
    </source>
</evidence>
<feature type="compositionally biased region" description="Basic residues" evidence="1">
    <location>
        <begin position="114"/>
        <end position="126"/>
    </location>
</feature>
<dbReference type="Proteomes" id="UP000759131">
    <property type="component" value="Unassembled WGS sequence"/>
</dbReference>
<proteinExistence type="predicted"/>
<evidence type="ECO:0000256" key="1">
    <source>
        <dbReference type="SAM" id="MobiDB-lite"/>
    </source>
</evidence>
<feature type="compositionally biased region" description="Basic and acidic residues" evidence="1">
    <location>
        <begin position="102"/>
        <end position="113"/>
    </location>
</feature>
<evidence type="ECO:0000313" key="2">
    <source>
        <dbReference type="EMBL" id="CAD7639613.1"/>
    </source>
</evidence>
<sequence length="477" mass="53079">MVSNGGQTVATKKKRAKRKSPKASTKTAIKEPPINVETTDQTETTETGAHMRYLRYISLSEDNVQPFGAEEDRKAIKQSHRSCRKSSASGHRKSVAVPAVDRNGDTDIAVDKKKASKGRPRKKKKLASIPKPTPKDTLDTDTPPMPVSKLRTFAQLAKELKVFDMNVETVDPIVKTIDPIVKTDYNILKTVAAEECVATEDPIIENIVSDCADISRDNAHNVIDCENTVKDNDIVRDNEDIVDNEDVYKDCEETIIDNEYICNDNEDVVEDIESIIKDTEDITINNEETAKNSADPIGDNVDTVSESVATVCDTAVTVEEDVSANCVRRSRRLKKVTELYSSEEVDKSNRRPNANTMAELIVSVSATDADEPSKTRSKASKPKAQKESPKSKTEKPSKVAKTSKPKIEKKTKSKRRGSIGGKNIGKLLADYRRRIPEHQKRLKYVEMDPNIDILYKKIGLVSTRLSAIPEAQDECYK</sequence>
<reference evidence="2" key="1">
    <citation type="submission" date="2020-11" db="EMBL/GenBank/DDBJ databases">
        <authorList>
            <person name="Tran Van P."/>
        </authorList>
    </citation>
    <scope>NUCLEOTIDE SEQUENCE</scope>
</reference>
<gene>
    <name evidence="2" type="ORF">OSB1V03_LOCUS17863</name>
</gene>
<name>A0A7R9LF14_9ACAR</name>
<accession>A0A7R9LF14</accession>
<keyword evidence="3" id="KW-1185">Reference proteome</keyword>
<feature type="region of interest" description="Disordered" evidence="1">
    <location>
        <begin position="1"/>
        <end position="47"/>
    </location>
</feature>
<dbReference type="EMBL" id="CAJPIZ010022316">
    <property type="protein sequence ID" value="CAG2117910.1"/>
    <property type="molecule type" value="Genomic_DNA"/>
</dbReference>